<dbReference type="Pfam" id="PF11901">
    <property type="entry name" value="DM9"/>
    <property type="match status" value="1"/>
</dbReference>
<proteinExistence type="predicted"/>
<protein>
    <recommendedName>
        <fullName evidence="3">Ig-like domain-containing protein</fullName>
    </recommendedName>
</protein>
<evidence type="ECO:0000256" key="1">
    <source>
        <dbReference type="SAM" id="SignalP"/>
    </source>
</evidence>
<sequence length="220" mass="24874">MRFILILFGVTYTLAHEHWEADSYHQRKRLRERVINQYRDDYKEGTCGKLTWEPILANRADPPPKAVIAGHGRSIGIHGEDLYVCRIESIGDDPNNDATVPGKTWFERGDSCCNVAHDGKTHSASECQVLTVRPRAHSGIRLEWESIRTSPNQMVPSDALKLGNDQHYGSLYSCRFRDANGDFVPGQTWFPRRDSRCCSAEVAGHEVTGETCDVLVQKRC</sequence>
<evidence type="ECO:0000313" key="2">
    <source>
        <dbReference type="EMBL" id="CAD9452048.1"/>
    </source>
</evidence>
<accession>A0A7S2DEI8</accession>
<gene>
    <name evidence="2" type="ORF">DSPE1174_LOCUS21625</name>
</gene>
<dbReference type="PANTHER" id="PTHR31649:SF1">
    <property type="entry name" value="FARNESOIC ACID O-METHYL TRANSFERASE DOMAIN-CONTAINING PROTEIN"/>
    <property type="match status" value="1"/>
</dbReference>
<feature type="signal peptide" evidence="1">
    <location>
        <begin position="1"/>
        <end position="15"/>
    </location>
</feature>
<dbReference type="InterPro" id="IPR006616">
    <property type="entry name" value="DM9_repeat"/>
</dbReference>
<keyword evidence="1" id="KW-0732">Signal</keyword>
<dbReference type="AlphaFoldDB" id="A0A7S2DEI8"/>
<feature type="chain" id="PRO_5031503945" description="Ig-like domain-containing protein" evidence="1">
    <location>
        <begin position="16"/>
        <end position="220"/>
    </location>
</feature>
<name>A0A7S2DEI8_9STRA</name>
<reference evidence="2" key="1">
    <citation type="submission" date="2021-01" db="EMBL/GenBank/DDBJ databases">
        <authorList>
            <person name="Corre E."/>
            <person name="Pelletier E."/>
            <person name="Niang G."/>
            <person name="Scheremetjew M."/>
            <person name="Finn R."/>
            <person name="Kale V."/>
            <person name="Holt S."/>
            <person name="Cochrane G."/>
            <person name="Meng A."/>
            <person name="Brown T."/>
            <person name="Cohen L."/>
        </authorList>
    </citation>
    <scope>NUCLEOTIDE SEQUENCE</scope>
    <source>
        <strain evidence="2">CCMP1381</strain>
    </source>
</reference>
<organism evidence="2">
    <name type="scientific">Octactis speculum</name>
    <dbReference type="NCBI Taxonomy" id="3111310"/>
    <lineage>
        <taxon>Eukaryota</taxon>
        <taxon>Sar</taxon>
        <taxon>Stramenopiles</taxon>
        <taxon>Ochrophyta</taxon>
        <taxon>Dictyochophyceae</taxon>
        <taxon>Dictyochales</taxon>
        <taxon>Dictyochaceae</taxon>
        <taxon>Octactis</taxon>
    </lineage>
</organism>
<dbReference type="EMBL" id="HBGS01041970">
    <property type="protein sequence ID" value="CAD9452048.1"/>
    <property type="molecule type" value="Transcribed_RNA"/>
</dbReference>
<dbReference type="PANTHER" id="PTHR31649">
    <property type="entry name" value="AGAP009604-PA"/>
    <property type="match status" value="1"/>
</dbReference>
<evidence type="ECO:0008006" key="3">
    <source>
        <dbReference type="Google" id="ProtNLM"/>
    </source>
</evidence>